<dbReference type="Proteomes" id="UP000000763">
    <property type="component" value="Chromosome 5"/>
</dbReference>
<organism evidence="1 2">
    <name type="scientific">Oryza sativa subsp. japonica</name>
    <name type="common">Rice</name>
    <dbReference type="NCBI Taxonomy" id="39947"/>
    <lineage>
        <taxon>Eukaryota</taxon>
        <taxon>Viridiplantae</taxon>
        <taxon>Streptophyta</taxon>
        <taxon>Embryophyta</taxon>
        <taxon>Tracheophyta</taxon>
        <taxon>Spermatophyta</taxon>
        <taxon>Magnoliopsida</taxon>
        <taxon>Liliopsida</taxon>
        <taxon>Poales</taxon>
        <taxon>Poaceae</taxon>
        <taxon>BOP clade</taxon>
        <taxon>Oryzoideae</taxon>
        <taxon>Oryzeae</taxon>
        <taxon>Oryzinae</taxon>
        <taxon>Oryza</taxon>
        <taxon>Oryza sativa</taxon>
    </lineage>
</organism>
<evidence type="ECO:0000313" key="1">
    <source>
        <dbReference type="EMBL" id="BAF17739.2"/>
    </source>
</evidence>
<accession>Q0DHD4</accession>
<reference evidence="2" key="2">
    <citation type="journal article" date="2008" name="Nucleic Acids Res.">
        <title>The rice annotation project database (RAP-DB): 2008 update.</title>
        <authorList>
            <consortium name="The rice annotation project (RAP)"/>
        </authorList>
    </citation>
    <scope>GENOME REANNOTATION</scope>
    <source>
        <strain evidence="2">cv. Nipponbare</strain>
    </source>
</reference>
<sequence>AEALVKARDDLRTTTAHLGMTLIKLAKFEREQATCSPQRRRAADINNFGSSVVKFSRSQAKLNSEIVKHLVCENFCRLKQSKQLFGTIP</sequence>
<dbReference type="EMBL" id="AP008211">
    <property type="protein sequence ID" value="BAF17739.2"/>
    <property type="molecule type" value="Genomic_DNA"/>
</dbReference>
<dbReference type="AlphaFoldDB" id="Q0DHD4"/>
<dbReference type="InterPro" id="IPR027267">
    <property type="entry name" value="AH/BAR_dom_sf"/>
</dbReference>
<dbReference type="KEGG" id="dosa:Os05g0474500"/>
<feature type="non-terminal residue" evidence="1">
    <location>
        <position position="1"/>
    </location>
</feature>
<gene>
    <name evidence="1" type="ordered locus">Os05g0474500</name>
</gene>
<name>Q0DHD4_ORYSJ</name>
<evidence type="ECO:0000313" key="2">
    <source>
        <dbReference type="Proteomes" id="UP000000763"/>
    </source>
</evidence>
<proteinExistence type="predicted"/>
<reference evidence="1 2" key="1">
    <citation type="journal article" date="2005" name="Nature">
        <title>The map-based sequence of the rice genome.</title>
        <authorList>
            <consortium name="International rice genome sequencing project (IRGSP)"/>
            <person name="Matsumoto T."/>
            <person name="Wu J."/>
            <person name="Kanamori H."/>
            <person name="Katayose Y."/>
            <person name="Fujisawa M."/>
            <person name="Namiki N."/>
            <person name="Mizuno H."/>
            <person name="Yamamoto K."/>
            <person name="Antonio B.A."/>
            <person name="Baba T."/>
            <person name="Sakata K."/>
            <person name="Nagamura Y."/>
            <person name="Aoki H."/>
            <person name="Arikawa K."/>
            <person name="Arita K."/>
            <person name="Bito T."/>
            <person name="Chiden Y."/>
            <person name="Fujitsuka N."/>
            <person name="Fukunaka R."/>
            <person name="Hamada M."/>
            <person name="Harada C."/>
            <person name="Hayashi A."/>
            <person name="Hijishita S."/>
            <person name="Honda M."/>
            <person name="Hosokawa S."/>
            <person name="Ichikawa Y."/>
            <person name="Idonuma A."/>
            <person name="Iijima M."/>
            <person name="Ikeda M."/>
            <person name="Ikeno M."/>
            <person name="Ito K."/>
            <person name="Ito S."/>
            <person name="Ito T."/>
            <person name="Ito Y."/>
            <person name="Ito Y."/>
            <person name="Iwabuchi A."/>
            <person name="Kamiya K."/>
            <person name="Karasawa W."/>
            <person name="Kurita K."/>
            <person name="Katagiri S."/>
            <person name="Kikuta A."/>
            <person name="Kobayashi H."/>
            <person name="Kobayashi N."/>
            <person name="Machita K."/>
            <person name="Maehara T."/>
            <person name="Masukawa M."/>
            <person name="Mizubayashi T."/>
            <person name="Mukai Y."/>
            <person name="Nagasaki H."/>
            <person name="Nagata Y."/>
            <person name="Naito S."/>
            <person name="Nakashima M."/>
            <person name="Nakama Y."/>
            <person name="Nakamichi Y."/>
            <person name="Nakamura M."/>
            <person name="Meguro A."/>
            <person name="Negishi M."/>
            <person name="Ohta I."/>
            <person name="Ohta T."/>
            <person name="Okamoto M."/>
            <person name="Ono N."/>
            <person name="Saji S."/>
            <person name="Sakaguchi M."/>
            <person name="Sakai K."/>
            <person name="Shibata M."/>
            <person name="Shimokawa T."/>
            <person name="Song J."/>
            <person name="Takazaki Y."/>
            <person name="Terasawa K."/>
            <person name="Tsugane M."/>
            <person name="Tsuji K."/>
            <person name="Ueda S."/>
            <person name="Waki K."/>
            <person name="Yamagata H."/>
            <person name="Yamamoto M."/>
            <person name="Yamamoto S."/>
            <person name="Yamane H."/>
            <person name="Yoshiki S."/>
            <person name="Yoshihara R."/>
            <person name="Yukawa K."/>
            <person name="Zhong H."/>
            <person name="Yano M."/>
            <person name="Yuan Q."/>
            <person name="Ouyang S."/>
            <person name="Liu J."/>
            <person name="Jones K.M."/>
            <person name="Gansberger K."/>
            <person name="Moffat K."/>
            <person name="Hill J."/>
            <person name="Bera J."/>
            <person name="Fadrosh D."/>
            <person name="Jin S."/>
            <person name="Johri S."/>
            <person name="Kim M."/>
            <person name="Overton L."/>
            <person name="Reardon M."/>
            <person name="Tsitrin T."/>
            <person name="Vuong H."/>
            <person name="Weaver B."/>
            <person name="Ciecko A."/>
            <person name="Tallon L."/>
            <person name="Jackson J."/>
            <person name="Pai G."/>
            <person name="Aken S.V."/>
            <person name="Utterback T."/>
            <person name="Reidmuller S."/>
            <person name="Feldblyum T."/>
            <person name="Hsiao J."/>
            <person name="Zismann V."/>
            <person name="Iobst S."/>
            <person name="de Vazeille A.R."/>
            <person name="Buell C.R."/>
            <person name="Ying K."/>
            <person name="Li Y."/>
            <person name="Lu T."/>
            <person name="Huang Y."/>
            <person name="Zhao Q."/>
            <person name="Feng Q."/>
            <person name="Zhang L."/>
            <person name="Zhu J."/>
            <person name="Weng Q."/>
            <person name="Mu J."/>
            <person name="Lu Y."/>
            <person name="Fan D."/>
            <person name="Liu Y."/>
            <person name="Guan J."/>
            <person name="Zhang Y."/>
            <person name="Yu S."/>
            <person name="Liu X."/>
            <person name="Zhang Y."/>
            <person name="Hong G."/>
            <person name="Han B."/>
            <person name="Choisne N."/>
            <person name="Demange N."/>
            <person name="Orjeda G."/>
            <person name="Samain S."/>
            <person name="Cattolico L."/>
            <person name="Pelletier E."/>
            <person name="Couloux A."/>
            <person name="Segurens B."/>
            <person name="Wincker P."/>
            <person name="D'Hont A."/>
            <person name="Scarpelli C."/>
            <person name="Weissenbach J."/>
            <person name="Salanoubat M."/>
            <person name="Quetier F."/>
            <person name="Yu Y."/>
            <person name="Kim H.R."/>
            <person name="Rambo T."/>
            <person name="Currie J."/>
            <person name="Collura K."/>
            <person name="Luo M."/>
            <person name="Yang T."/>
            <person name="Ammiraju J.S.S."/>
            <person name="Engler F."/>
            <person name="Soderlund C."/>
            <person name="Wing R.A."/>
            <person name="Palmer L.E."/>
            <person name="de la Bastide M."/>
            <person name="Spiegel L."/>
            <person name="Nascimento L."/>
            <person name="Zutavern T."/>
            <person name="O'Shaughnessy A."/>
            <person name="Dike S."/>
            <person name="Dedhia N."/>
            <person name="Preston R."/>
            <person name="Balija V."/>
            <person name="McCombie W.R."/>
            <person name="Chow T."/>
            <person name="Chen H."/>
            <person name="Chung M."/>
            <person name="Chen C."/>
            <person name="Shaw J."/>
            <person name="Wu H."/>
            <person name="Hsiao K."/>
            <person name="Chao Y."/>
            <person name="Chu M."/>
            <person name="Cheng C."/>
            <person name="Hour A."/>
            <person name="Lee P."/>
            <person name="Lin S."/>
            <person name="Lin Y."/>
            <person name="Liou J."/>
            <person name="Liu S."/>
            <person name="Hsing Y."/>
            <person name="Raghuvanshi S."/>
            <person name="Mohanty A."/>
            <person name="Bharti A.K."/>
            <person name="Gaur A."/>
            <person name="Gupta V."/>
            <person name="Kumar D."/>
            <person name="Ravi V."/>
            <person name="Vij S."/>
            <person name="Kapur A."/>
            <person name="Khurana P."/>
            <person name="Khurana P."/>
            <person name="Khurana J.P."/>
            <person name="Tyagi A.K."/>
            <person name="Gaikwad K."/>
            <person name="Singh A."/>
            <person name="Dalal V."/>
            <person name="Srivastava S."/>
            <person name="Dixit A."/>
            <person name="Pal A.K."/>
            <person name="Ghazi I.A."/>
            <person name="Yadav M."/>
            <person name="Pandit A."/>
            <person name="Bhargava A."/>
            <person name="Sureshbabu K."/>
            <person name="Batra K."/>
            <person name="Sharma T.R."/>
            <person name="Mohapatra T."/>
            <person name="Singh N.K."/>
            <person name="Messing J."/>
            <person name="Nelson A.B."/>
            <person name="Fuks G."/>
            <person name="Kavchok S."/>
            <person name="Keizer G."/>
            <person name="Linton E."/>
            <person name="Llaca V."/>
            <person name="Song R."/>
            <person name="Tanyolac B."/>
            <person name="Young S."/>
            <person name="Ho-Il K."/>
            <person name="Hahn J.H."/>
            <person name="Sangsakoo G."/>
            <person name="Vanavichit A."/>
            <person name="de Mattos Luiz.A.T."/>
            <person name="Zimmer P.D."/>
            <person name="Malone G."/>
            <person name="Dellagostin O."/>
            <person name="de Oliveira A.C."/>
            <person name="Bevan M."/>
            <person name="Bancroft I."/>
            <person name="Minx P."/>
            <person name="Cordum H."/>
            <person name="Wilson R."/>
            <person name="Cheng Z."/>
            <person name="Jin W."/>
            <person name="Jiang J."/>
            <person name="Leong S.A."/>
            <person name="Iwama H."/>
            <person name="Gojobori T."/>
            <person name="Itoh T."/>
            <person name="Niimura Y."/>
            <person name="Fujii Y."/>
            <person name="Habara T."/>
            <person name="Sakai H."/>
            <person name="Sato Y."/>
            <person name="Wilson G."/>
            <person name="Kumar K."/>
            <person name="McCouch S."/>
            <person name="Juretic N."/>
            <person name="Hoen D."/>
            <person name="Wright S."/>
            <person name="Bruskiewich R."/>
            <person name="Bureau T."/>
            <person name="Miyao A."/>
            <person name="Hirochika H."/>
            <person name="Nishikawa T."/>
            <person name="Kadowaki K."/>
            <person name="Sugiura M."/>
            <person name="Burr B."/>
            <person name="Sasaki T."/>
        </authorList>
    </citation>
    <scope>NUCLEOTIDE SEQUENCE [LARGE SCALE GENOMIC DNA]</scope>
    <source>
        <strain evidence="2">cv. Nipponbare</strain>
    </source>
</reference>
<dbReference type="PANTHER" id="PTHR46757:SF1">
    <property type="entry name" value="OS05G0474500 PROTEIN"/>
    <property type="match status" value="1"/>
</dbReference>
<protein>
    <submittedName>
        <fullName evidence="1">Os05g0474500 protein</fullName>
    </submittedName>
</protein>
<dbReference type="PANTHER" id="PTHR46757">
    <property type="entry name" value="SORTING NEXIN-RELATED"/>
    <property type="match status" value="1"/>
</dbReference>
<dbReference type="InterPro" id="IPR044279">
    <property type="entry name" value="SNX2A/B"/>
</dbReference>
<dbReference type="Gene3D" id="1.20.1270.60">
    <property type="entry name" value="Arfaptin homology (AH) domain/BAR domain"/>
    <property type="match status" value="1"/>
</dbReference>